<accession>B6QJE9</accession>
<dbReference type="HOGENOM" id="CLU_026014_0_0_1"/>
<evidence type="ECO:0008006" key="5">
    <source>
        <dbReference type="Google" id="ProtNLM"/>
    </source>
</evidence>
<feature type="chain" id="PRO_5002845751" description="Cell wall protein" evidence="2">
    <location>
        <begin position="20"/>
        <end position="381"/>
    </location>
</feature>
<evidence type="ECO:0000256" key="1">
    <source>
        <dbReference type="SAM" id="MobiDB-lite"/>
    </source>
</evidence>
<keyword evidence="4" id="KW-1185">Reference proteome</keyword>
<dbReference type="PhylomeDB" id="B6QJE9"/>
<evidence type="ECO:0000256" key="2">
    <source>
        <dbReference type="SAM" id="SignalP"/>
    </source>
</evidence>
<protein>
    <recommendedName>
        <fullName evidence="5">Cell wall protein</fullName>
    </recommendedName>
</protein>
<feature type="region of interest" description="Disordered" evidence="1">
    <location>
        <begin position="243"/>
        <end position="288"/>
    </location>
</feature>
<dbReference type="EMBL" id="DS995902">
    <property type="protein sequence ID" value="EEA22464.1"/>
    <property type="molecule type" value="Genomic_DNA"/>
</dbReference>
<evidence type="ECO:0000313" key="4">
    <source>
        <dbReference type="Proteomes" id="UP000001294"/>
    </source>
</evidence>
<evidence type="ECO:0000313" key="3">
    <source>
        <dbReference type="EMBL" id="EEA22464.1"/>
    </source>
</evidence>
<dbReference type="VEuPathDB" id="FungiDB:PMAA_090930"/>
<dbReference type="AlphaFoldDB" id="B6QJE9"/>
<proteinExistence type="predicted"/>
<organism evidence="3 4">
    <name type="scientific">Talaromyces marneffei (strain ATCC 18224 / CBS 334.59 / QM 7333)</name>
    <name type="common">Penicillium marneffei</name>
    <dbReference type="NCBI Taxonomy" id="441960"/>
    <lineage>
        <taxon>Eukaryota</taxon>
        <taxon>Fungi</taxon>
        <taxon>Dikarya</taxon>
        <taxon>Ascomycota</taxon>
        <taxon>Pezizomycotina</taxon>
        <taxon>Eurotiomycetes</taxon>
        <taxon>Eurotiomycetidae</taxon>
        <taxon>Eurotiales</taxon>
        <taxon>Trichocomaceae</taxon>
        <taxon>Talaromyces</taxon>
        <taxon>Talaromyces sect. Talaromyces</taxon>
    </lineage>
</organism>
<dbReference type="STRING" id="441960.B6QJE9"/>
<gene>
    <name evidence="3" type="ORF">PMAA_090930</name>
</gene>
<dbReference type="Proteomes" id="UP000001294">
    <property type="component" value="Unassembled WGS sequence"/>
</dbReference>
<reference evidence="4" key="1">
    <citation type="journal article" date="2015" name="Genome Announc.">
        <title>Genome sequence of the AIDS-associated pathogen Penicillium marneffei (ATCC18224) and its near taxonomic relative Talaromyces stipitatus (ATCC10500).</title>
        <authorList>
            <person name="Nierman W.C."/>
            <person name="Fedorova-Abrams N.D."/>
            <person name="Andrianopoulos A."/>
        </authorList>
    </citation>
    <scope>NUCLEOTIDE SEQUENCE [LARGE SCALE GENOMIC DNA]</scope>
    <source>
        <strain evidence="4">ATCC 18224 / CBS 334.59 / QM 7333</strain>
    </source>
</reference>
<feature type="signal peptide" evidence="2">
    <location>
        <begin position="1"/>
        <end position="19"/>
    </location>
</feature>
<dbReference type="OrthoDB" id="2153847at2759"/>
<name>B6QJE9_TALMQ</name>
<sequence>MTPTITSYMILFLAAVATARPLERREVPQEHSHEQFLTTVRASLAVNNPAKIQDPVFALLGNTAAAKGAGSITDINCLQQAVADQAFTNSKAAKDVKGMTAALVYRTLERNSGTVGATSALCTSIKAVNPEIAALQQHQDPASTGAAALNKKIALELAVQIAKIGGDPNTAIQSGTFAPGKIGDPTAKGNTCDDQNDPTGCIFTKKLLVPDVTAQEIQAALASAGVKGSATGASSTVPAAAPAAAPATTSPSTDACSSSTAATSNTGASTNTASTTSTGTSTTTASKSTLNLGSCSNSSPFIVFGPGFDGRNTNSFEPADKATFNHGSALNIGVVANFICDRLNSPCKASQSTIDTCKNAAKAASSLSGQAAADSFNRAMA</sequence>
<keyword evidence="2" id="KW-0732">Signal</keyword>